<dbReference type="AlphaFoldDB" id="A0AAX2HFZ7"/>
<reference evidence="1 2" key="1">
    <citation type="submission" date="2017-08" db="EMBL/GenBank/DDBJ databases">
        <authorList>
            <person name="Chaillou S."/>
        </authorList>
    </citation>
    <scope>NUCLEOTIDE SEQUENCE [LARGE SCALE GENOMIC DNA]</scope>
    <source>
        <strain evidence="1 2">MFPA15A1205</strain>
    </source>
</reference>
<protein>
    <submittedName>
        <fullName evidence="1">Uncharacterized protein</fullName>
    </submittedName>
</protein>
<evidence type="ECO:0000313" key="1">
    <source>
        <dbReference type="EMBL" id="SOB54607.1"/>
    </source>
</evidence>
<dbReference type="Proteomes" id="UP000219564">
    <property type="component" value="Unassembled WGS sequence"/>
</dbReference>
<organism evidence="1 2">
    <name type="scientific">Pseudomonas lundensis</name>
    <dbReference type="NCBI Taxonomy" id="86185"/>
    <lineage>
        <taxon>Bacteria</taxon>
        <taxon>Pseudomonadati</taxon>
        <taxon>Pseudomonadota</taxon>
        <taxon>Gammaproteobacteria</taxon>
        <taxon>Pseudomonadales</taxon>
        <taxon>Pseudomonadaceae</taxon>
        <taxon>Pseudomonas</taxon>
    </lineage>
</organism>
<sequence length="75" mass="7710">MQTLTFPPSGSQKVKSLPVSRLEGFAAVAAFAFGGAFLAAAEQGLGDDGFGLVGAFAHGNDSRWVEQAQIIGQIV</sequence>
<gene>
    <name evidence="1" type="ORF">PLUA15_530033</name>
</gene>
<name>A0AAX2HFZ7_9PSED</name>
<dbReference type="EMBL" id="OBKZ01000049">
    <property type="protein sequence ID" value="SOB54607.1"/>
    <property type="molecule type" value="Genomic_DNA"/>
</dbReference>
<accession>A0AAX2HFZ7</accession>
<proteinExistence type="predicted"/>
<comment type="caution">
    <text evidence="1">The sequence shown here is derived from an EMBL/GenBank/DDBJ whole genome shotgun (WGS) entry which is preliminary data.</text>
</comment>
<evidence type="ECO:0000313" key="2">
    <source>
        <dbReference type="Proteomes" id="UP000219564"/>
    </source>
</evidence>